<organism evidence="3">
    <name type="scientific">Chromera velia CCMP2878</name>
    <dbReference type="NCBI Taxonomy" id="1169474"/>
    <lineage>
        <taxon>Eukaryota</taxon>
        <taxon>Sar</taxon>
        <taxon>Alveolata</taxon>
        <taxon>Colpodellida</taxon>
        <taxon>Chromeraceae</taxon>
        <taxon>Chromera</taxon>
    </lineage>
</organism>
<gene>
    <name evidence="3" type="ORF">Cvel_24430</name>
</gene>
<sequence>MPRTKEADSMRMMLGIPTSDKKDDQPQKETMGAHFAKPHETLINPILGLLETREPEKEDRLASVVMADAHKGVPTKFPENIKCEVKRYDLKGASRSGTDRLGRVTYSFPKKSVGQNNDFDKEEGGYMNLPFDTCEKFRASLKADADWLDTYDSIDWSIYMVVAKGKDCQANIKCAPFEGGACYVGRNGEVYVVSIIDYLVQHTAFKKTEGVLPGNGHTDPTRPKASGGALSRAWHWVTTPFYRETKFANYGRNLQLFGAQICPISWDETRKDED</sequence>
<dbReference type="AlphaFoldDB" id="A0A0G4H2J9"/>
<proteinExistence type="predicted"/>
<name>A0A0G4H2J9_9ALVE</name>
<dbReference type="EMBL" id="CDMZ01001810">
    <property type="protein sequence ID" value="CEM37857.1"/>
    <property type="molecule type" value="Genomic_DNA"/>
</dbReference>
<dbReference type="InterPro" id="IPR002498">
    <property type="entry name" value="PInositol-4-P-4/5-kinase_core"/>
</dbReference>
<evidence type="ECO:0000313" key="3">
    <source>
        <dbReference type="EMBL" id="CEM37857.1"/>
    </source>
</evidence>
<evidence type="ECO:0000259" key="2">
    <source>
        <dbReference type="Pfam" id="PF01504"/>
    </source>
</evidence>
<dbReference type="Gene3D" id="3.30.810.10">
    <property type="entry name" value="2-Layer Sandwich"/>
    <property type="match status" value="1"/>
</dbReference>
<feature type="domain" description="PIPK" evidence="2">
    <location>
        <begin position="34"/>
        <end position="164"/>
    </location>
</feature>
<dbReference type="VEuPathDB" id="CryptoDB:Cvel_24430"/>
<dbReference type="SUPFAM" id="SSF56104">
    <property type="entry name" value="SAICAR synthase-like"/>
    <property type="match status" value="1"/>
</dbReference>
<dbReference type="Pfam" id="PF01504">
    <property type="entry name" value="PIP5K"/>
    <property type="match status" value="1"/>
</dbReference>
<protein>
    <recommendedName>
        <fullName evidence="2">PIPK domain-containing protein</fullName>
    </recommendedName>
</protein>
<dbReference type="GO" id="GO:0052742">
    <property type="term" value="F:phosphatidylinositol kinase activity"/>
    <property type="evidence" value="ECO:0007669"/>
    <property type="project" value="InterPro"/>
</dbReference>
<reference evidence="3" key="1">
    <citation type="submission" date="2014-11" db="EMBL/GenBank/DDBJ databases">
        <authorList>
            <person name="Otto D Thomas"/>
            <person name="Naeem Raeece"/>
        </authorList>
    </citation>
    <scope>NUCLEOTIDE SEQUENCE</scope>
</reference>
<feature type="region of interest" description="Disordered" evidence="1">
    <location>
        <begin position="1"/>
        <end position="35"/>
    </location>
</feature>
<dbReference type="InterPro" id="IPR027483">
    <property type="entry name" value="PInositol-4-P-4/5-kinase_C_sf"/>
</dbReference>
<dbReference type="GO" id="GO:0046488">
    <property type="term" value="P:phosphatidylinositol metabolic process"/>
    <property type="evidence" value="ECO:0007669"/>
    <property type="project" value="InterPro"/>
</dbReference>
<accession>A0A0G4H2J9</accession>
<evidence type="ECO:0000256" key="1">
    <source>
        <dbReference type="SAM" id="MobiDB-lite"/>
    </source>
</evidence>